<evidence type="ECO:0000313" key="5">
    <source>
        <dbReference type="Proteomes" id="UP001375370"/>
    </source>
</evidence>
<gene>
    <name evidence="4" type="ORF">V8247_07810</name>
</gene>
<organism evidence="4 5">
    <name type="scientific">Candidatus Dehalogenimonas loeffleri</name>
    <dbReference type="NCBI Taxonomy" id="3127115"/>
    <lineage>
        <taxon>Bacteria</taxon>
        <taxon>Bacillati</taxon>
        <taxon>Chloroflexota</taxon>
        <taxon>Dehalococcoidia</taxon>
        <taxon>Dehalococcoidales</taxon>
        <taxon>Dehalococcoidaceae</taxon>
        <taxon>Dehalogenimonas</taxon>
    </lineage>
</organism>
<keyword evidence="1 4" id="KW-0646">Protease inhibitor</keyword>
<name>A0ABZ2J6E5_9CHLR</name>
<dbReference type="GO" id="GO:0030414">
    <property type="term" value="F:peptidase inhibitor activity"/>
    <property type="evidence" value="ECO:0007669"/>
    <property type="project" value="UniProtKB-KW"/>
</dbReference>
<keyword evidence="2" id="KW-0789">Thiol protease inhibitor</keyword>
<dbReference type="Gene3D" id="2.60.40.2020">
    <property type="match status" value="1"/>
</dbReference>
<accession>A0ABZ2J6E5</accession>
<keyword evidence="5" id="KW-1185">Reference proteome</keyword>
<dbReference type="Proteomes" id="UP001375370">
    <property type="component" value="Chromosome"/>
</dbReference>
<reference evidence="4 5" key="1">
    <citation type="submission" date="2024-03" db="EMBL/GenBank/DDBJ databases">
        <title>A Dehalogenimonas Isolated from Estuarine Sediments Dihaloeliminates Chlorinated Alkanes.</title>
        <authorList>
            <person name="Yang Y."/>
            <person name="Wang H."/>
        </authorList>
    </citation>
    <scope>NUCLEOTIDE SEQUENCE [LARGE SCALE GENOMIC DNA]</scope>
    <source>
        <strain evidence="4 5">W</strain>
    </source>
</reference>
<dbReference type="SUPFAM" id="SSF141066">
    <property type="entry name" value="ICP-like"/>
    <property type="match status" value="1"/>
</dbReference>
<sequence>MKKRLLIFSVSAVAVLLVGILIASRPAAVIEVTQSDMEQAAESQDGLIIRDVIVSQGDTFTIKLYAAGSAGMRWSVSFTNPAVARQDGAREFTGGFIFGGRGGEEWTFKAVGVGTAVISMSYASVGVFDTPPPVINRLKINVTVE</sequence>
<evidence type="ECO:0000259" key="3">
    <source>
        <dbReference type="Pfam" id="PF09394"/>
    </source>
</evidence>
<evidence type="ECO:0000256" key="2">
    <source>
        <dbReference type="ARBA" id="ARBA00022704"/>
    </source>
</evidence>
<evidence type="ECO:0000256" key="1">
    <source>
        <dbReference type="ARBA" id="ARBA00022690"/>
    </source>
</evidence>
<feature type="domain" description="Proteinase inhibitor I42 chagasin" evidence="3">
    <location>
        <begin position="54"/>
        <end position="125"/>
    </location>
</feature>
<dbReference type="InterPro" id="IPR036331">
    <property type="entry name" value="Chagasin-like_sf"/>
</dbReference>
<dbReference type="EMBL" id="CP146612">
    <property type="protein sequence ID" value="WWX25157.1"/>
    <property type="molecule type" value="Genomic_DNA"/>
</dbReference>
<dbReference type="RefSeq" id="WP_338737297.1">
    <property type="nucleotide sequence ID" value="NZ_CP146612.1"/>
</dbReference>
<evidence type="ECO:0000313" key="4">
    <source>
        <dbReference type="EMBL" id="WWX25157.1"/>
    </source>
</evidence>
<dbReference type="Pfam" id="PF09394">
    <property type="entry name" value="Inhibitor_I42"/>
    <property type="match status" value="1"/>
</dbReference>
<dbReference type="InterPro" id="IPR018990">
    <property type="entry name" value="Prot_inh_I42_chagasin"/>
</dbReference>
<proteinExistence type="predicted"/>
<protein>
    <submittedName>
        <fullName evidence="4">Protease inhibitor I42 family protein</fullName>
    </submittedName>
</protein>